<name>A0ABN4RBX2_9BACL</name>
<organism evidence="1 2">
    <name type="scientific">Planococcus antarcticus DSM 14505</name>
    <dbReference type="NCBI Taxonomy" id="1185653"/>
    <lineage>
        <taxon>Bacteria</taxon>
        <taxon>Bacillati</taxon>
        <taxon>Bacillota</taxon>
        <taxon>Bacilli</taxon>
        <taxon>Bacillales</taxon>
        <taxon>Caryophanaceae</taxon>
        <taxon>Planococcus</taxon>
    </lineage>
</organism>
<proteinExistence type="predicted"/>
<reference evidence="1" key="1">
    <citation type="submission" date="2016-10" db="EMBL/GenBank/DDBJ databases">
        <authorList>
            <person name="See-Too W.S."/>
        </authorList>
    </citation>
    <scope>NUCLEOTIDE SEQUENCE</scope>
    <source>
        <strain evidence="1">DSM 14505</strain>
    </source>
</reference>
<protein>
    <submittedName>
        <fullName evidence="1">Uncharacterized protein</fullName>
    </submittedName>
</protein>
<dbReference type="Proteomes" id="UP000092661">
    <property type="component" value="Chromosome"/>
</dbReference>
<evidence type="ECO:0000313" key="1">
    <source>
        <dbReference type="EMBL" id="ANU09398.1"/>
    </source>
</evidence>
<gene>
    <name evidence="1" type="ORF">BBH88_03275</name>
</gene>
<dbReference type="RefSeq" id="WP_065536343.1">
    <property type="nucleotide sequence ID" value="NZ_CP016534.2"/>
</dbReference>
<evidence type="ECO:0000313" key="2">
    <source>
        <dbReference type="Proteomes" id="UP000092661"/>
    </source>
</evidence>
<dbReference type="EMBL" id="CP016534">
    <property type="protein sequence ID" value="ANU09398.1"/>
    <property type="molecule type" value="Genomic_DNA"/>
</dbReference>
<keyword evidence="2" id="KW-1185">Reference proteome</keyword>
<accession>A0ABN4RBX2</accession>
<sequence>MSDTVFQSFQNVRKVVDNSIKLLKDADALLAEKNYTPILGNGLATESSKSILQSADSFSTLVPQYIARPYALKSQLANGTVDHLYVINIQFTHPSHQNLQPTIATGLFSLETPTENIRSRFKPWFTKYAIFERDIKFNTSSEEQYACEPFSDCTDTLQFHIAPLTSIKTNSDTSKMLEKMYQLTL</sequence>